<dbReference type="PANTHER" id="PTHR23135:SF4">
    <property type="entry name" value="UDP-N-ACETYLMURAMOYL-L-ALANYL-D-GLUTAMATE--2,6-DIAMINOPIMELATE LIGASE MURE HOMOLOG, CHLOROPLASTIC"/>
    <property type="match status" value="1"/>
</dbReference>
<dbReference type="PANTHER" id="PTHR23135">
    <property type="entry name" value="MUR LIGASE FAMILY MEMBER"/>
    <property type="match status" value="1"/>
</dbReference>
<dbReference type="SUPFAM" id="SSF63418">
    <property type="entry name" value="MurE/MurF N-terminal domain"/>
    <property type="match status" value="1"/>
</dbReference>
<dbReference type="Pfam" id="PF08245">
    <property type="entry name" value="Mur_ligase_M"/>
    <property type="match status" value="1"/>
</dbReference>
<dbReference type="GO" id="GO:0051301">
    <property type="term" value="P:cell division"/>
    <property type="evidence" value="ECO:0007669"/>
    <property type="project" value="InterPro"/>
</dbReference>
<dbReference type="GO" id="GO:0005524">
    <property type="term" value="F:ATP binding"/>
    <property type="evidence" value="ECO:0007669"/>
    <property type="project" value="InterPro"/>
</dbReference>
<dbReference type="Gene3D" id="3.40.1390.10">
    <property type="entry name" value="MurE/MurF, N-terminal domain"/>
    <property type="match status" value="1"/>
</dbReference>
<dbReference type="InterPro" id="IPR036615">
    <property type="entry name" value="Mur_ligase_C_dom_sf"/>
</dbReference>
<protein>
    <submittedName>
        <fullName evidence="5">UDP-N-acetylmuramoyl-L-alanyl-D-glutamate--2, 6-diaminopimelate ligase</fullName>
        <ecNumber evidence="5">6.3.2.13</ecNumber>
    </submittedName>
</protein>
<dbReference type="InterPro" id="IPR036565">
    <property type="entry name" value="Mur-like_cat_sf"/>
</dbReference>
<dbReference type="NCBIfam" id="NF001126">
    <property type="entry name" value="PRK00139.1-4"/>
    <property type="match status" value="1"/>
</dbReference>
<dbReference type="SUPFAM" id="SSF53623">
    <property type="entry name" value="MurD-like peptide ligases, catalytic domain"/>
    <property type="match status" value="1"/>
</dbReference>
<evidence type="ECO:0000259" key="3">
    <source>
        <dbReference type="Pfam" id="PF02875"/>
    </source>
</evidence>
<dbReference type="Pfam" id="PF01225">
    <property type="entry name" value="Mur_ligase"/>
    <property type="match status" value="1"/>
</dbReference>
<proteinExistence type="inferred from homology"/>
<dbReference type="AlphaFoldDB" id="A0A644W236"/>
<dbReference type="Pfam" id="PF02875">
    <property type="entry name" value="Mur_ligase_C"/>
    <property type="match status" value="1"/>
</dbReference>
<evidence type="ECO:0000259" key="2">
    <source>
        <dbReference type="Pfam" id="PF01225"/>
    </source>
</evidence>
<dbReference type="InterPro" id="IPR004101">
    <property type="entry name" value="Mur_ligase_C"/>
</dbReference>
<dbReference type="GO" id="GO:0005737">
    <property type="term" value="C:cytoplasm"/>
    <property type="evidence" value="ECO:0007669"/>
    <property type="project" value="InterPro"/>
</dbReference>
<dbReference type="InterPro" id="IPR013221">
    <property type="entry name" value="Mur_ligase_cen"/>
</dbReference>
<comment type="caution">
    <text evidence="5">The sequence shown here is derived from an EMBL/GenBank/DDBJ whole genome shotgun (WGS) entry which is preliminary data.</text>
</comment>
<dbReference type="HAMAP" id="MF_00208">
    <property type="entry name" value="MurE"/>
    <property type="match status" value="1"/>
</dbReference>
<dbReference type="GO" id="GO:0008765">
    <property type="term" value="F:UDP-N-acetylmuramoylalanyl-D-glutamate-2,6-diaminopimelate ligase activity"/>
    <property type="evidence" value="ECO:0007669"/>
    <property type="project" value="UniProtKB-EC"/>
</dbReference>
<dbReference type="SUPFAM" id="SSF53244">
    <property type="entry name" value="MurD-like peptide ligases, peptide-binding domain"/>
    <property type="match status" value="1"/>
</dbReference>
<sequence>MMKLQDILLNTDSRLIAGKENISVKSMTSSSREVEKGTVFFALKGVKTDGHKFISEAVNSGAVAVVCSDIPENPAEGVTYFVTKNGNETYAQAAANWYGNPSEELDLVGVTGTNGKTTTATLLFELFSKLGIASGLISTIRYVIPGKEYPATHTTPDALVLNRMLREMVDAGCEYCFMEVSSHAVVQGRIHALHFRGGIFTNLTHDHLDYHGTFAEYLRAKQLFFDHLPATAFALYNDDDPNGKVMVQHTKAYCSSYALNRPADFKTKILHNAITGLGLSINGTEAWFRLVGRFNAYNLTAIYATATLCSLPSDEVLVTLSAMDEVDGRFNVIRSESGITGVVDYAHTPDALKNVLSTIEEVNEGNGDIITVAGAGGDRDKTKRPLMGQMMVQFSNKVIITSDNPRTEDPEKIIEDIRNGIDVSEMKKVLCITDRREAIKTACMMAKSGDIILVAGKGHETYQEINGVRNHFNDAEQLKEFLNL</sequence>
<name>A0A644W236_9ZZZZ</name>
<dbReference type="InterPro" id="IPR005761">
    <property type="entry name" value="UDP-N-AcMur-Glu-dNH2Pim_ligase"/>
</dbReference>
<feature type="domain" description="Mur ligase N-terminal catalytic" evidence="2">
    <location>
        <begin position="24"/>
        <end position="97"/>
    </location>
</feature>
<evidence type="ECO:0000313" key="5">
    <source>
        <dbReference type="EMBL" id="MPL97606.1"/>
    </source>
</evidence>
<dbReference type="Gene3D" id="3.90.190.20">
    <property type="entry name" value="Mur ligase, C-terminal domain"/>
    <property type="match status" value="1"/>
</dbReference>
<dbReference type="InterPro" id="IPR000713">
    <property type="entry name" value="Mur_ligase_N"/>
</dbReference>
<dbReference type="GO" id="GO:0008360">
    <property type="term" value="P:regulation of cell shape"/>
    <property type="evidence" value="ECO:0007669"/>
    <property type="project" value="InterPro"/>
</dbReference>
<dbReference type="NCBIfam" id="TIGR01085">
    <property type="entry name" value="murE"/>
    <property type="match status" value="1"/>
</dbReference>
<dbReference type="Gene3D" id="3.40.1190.10">
    <property type="entry name" value="Mur-like, catalytic domain"/>
    <property type="match status" value="1"/>
</dbReference>
<gene>
    <name evidence="5" type="primary">murE_21</name>
    <name evidence="5" type="ORF">SDC9_43798</name>
</gene>
<dbReference type="EC" id="6.3.2.13" evidence="5"/>
<keyword evidence="5" id="KW-0436">Ligase</keyword>
<dbReference type="EMBL" id="VSSQ01000565">
    <property type="protein sequence ID" value="MPL97606.1"/>
    <property type="molecule type" value="Genomic_DNA"/>
</dbReference>
<feature type="domain" description="Mur ligase C-terminal" evidence="3">
    <location>
        <begin position="328"/>
        <end position="458"/>
    </location>
</feature>
<organism evidence="5">
    <name type="scientific">bioreactor metagenome</name>
    <dbReference type="NCBI Taxonomy" id="1076179"/>
    <lineage>
        <taxon>unclassified sequences</taxon>
        <taxon>metagenomes</taxon>
        <taxon>ecological metagenomes</taxon>
    </lineage>
</organism>
<dbReference type="InterPro" id="IPR035911">
    <property type="entry name" value="MurE/MurF_N"/>
</dbReference>
<evidence type="ECO:0000256" key="1">
    <source>
        <dbReference type="ARBA" id="ARBA00005898"/>
    </source>
</evidence>
<accession>A0A644W236</accession>
<comment type="similarity">
    <text evidence="1">Belongs to the MurCDEF family. MurE subfamily.</text>
</comment>
<feature type="domain" description="Mur ligase central" evidence="4">
    <location>
        <begin position="110"/>
        <end position="304"/>
    </location>
</feature>
<evidence type="ECO:0000259" key="4">
    <source>
        <dbReference type="Pfam" id="PF08245"/>
    </source>
</evidence>
<reference evidence="5" key="1">
    <citation type="submission" date="2019-08" db="EMBL/GenBank/DDBJ databases">
        <authorList>
            <person name="Kucharzyk K."/>
            <person name="Murdoch R.W."/>
            <person name="Higgins S."/>
            <person name="Loffler F."/>
        </authorList>
    </citation>
    <scope>NUCLEOTIDE SEQUENCE</scope>
</reference>